<name>M1AYQ5_SOLTU</name>
<protein>
    <submittedName>
        <fullName evidence="1">ATP binding protein</fullName>
    </submittedName>
</protein>
<proteinExistence type="predicted"/>
<reference evidence="1" key="2">
    <citation type="submission" date="2015-06" db="UniProtKB">
        <authorList>
            <consortium name="EnsemblPlants"/>
        </authorList>
    </citation>
    <scope>IDENTIFICATION</scope>
    <source>
        <strain evidence="1">DM1-3 516 R44</strain>
    </source>
</reference>
<dbReference type="AlphaFoldDB" id="M1AYQ5"/>
<sequence>MWGLMQLLCLEFPRRVLQEYLVNSAPLSMYALLLDMVEVIGDDQECWGGATSGRNFGIVLEFTLPSHKYVSLTDPILGTSTAEITEWWMNSRTNTKYFLYNTAPSSVIQSFEKII</sequence>
<reference evidence="2" key="1">
    <citation type="journal article" date="2011" name="Nature">
        <title>Genome sequence and analysis of the tuber crop potato.</title>
        <authorList>
            <consortium name="The Potato Genome Sequencing Consortium"/>
        </authorList>
    </citation>
    <scope>NUCLEOTIDE SEQUENCE [LARGE SCALE GENOMIC DNA]</scope>
    <source>
        <strain evidence="2">cv. DM1-3 516 R44</strain>
    </source>
</reference>
<organism evidence="1 2">
    <name type="scientific">Solanum tuberosum</name>
    <name type="common">Potato</name>
    <dbReference type="NCBI Taxonomy" id="4113"/>
    <lineage>
        <taxon>Eukaryota</taxon>
        <taxon>Viridiplantae</taxon>
        <taxon>Streptophyta</taxon>
        <taxon>Embryophyta</taxon>
        <taxon>Tracheophyta</taxon>
        <taxon>Spermatophyta</taxon>
        <taxon>Magnoliopsida</taxon>
        <taxon>eudicotyledons</taxon>
        <taxon>Gunneridae</taxon>
        <taxon>Pentapetalae</taxon>
        <taxon>asterids</taxon>
        <taxon>lamiids</taxon>
        <taxon>Solanales</taxon>
        <taxon>Solanaceae</taxon>
        <taxon>Solanoideae</taxon>
        <taxon>Solaneae</taxon>
        <taxon>Solanum</taxon>
    </lineage>
</organism>
<accession>M1AYQ5</accession>
<evidence type="ECO:0000313" key="1">
    <source>
        <dbReference type="EnsemblPlants" id="PGSC0003DMT400033191"/>
    </source>
</evidence>
<dbReference type="Proteomes" id="UP000011115">
    <property type="component" value="Unassembled WGS sequence"/>
</dbReference>
<dbReference type="HOGENOM" id="CLU_2113216_0_0_1"/>
<keyword evidence="2" id="KW-1185">Reference proteome</keyword>
<dbReference type="Gramene" id="PGSC0003DMT400033191">
    <property type="protein sequence ID" value="PGSC0003DMT400033191"/>
    <property type="gene ID" value="PGSC0003DMG400012747"/>
</dbReference>
<evidence type="ECO:0000313" key="2">
    <source>
        <dbReference type="Proteomes" id="UP000011115"/>
    </source>
</evidence>
<dbReference type="PaxDb" id="4113-PGSC0003DMT400033191"/>
<dbReference type="InParanoid" id="M1AYQ5"/>
<dbReference type="EnsemblPlants" id="PGSC0003DMT400033191">
    <property type="protein sequence ID" value="PGSC0003DMT400033191"/>
    <property type="gene ID" value="PGSC0003DMG400012747"/>
</dbReference>